<reference evidence="3 4" key="1">
    <citation type="submission" date="2018-08" db="EMBL/GenBank/DDBJ databases">
        <title>A genome reference for cultivated species of the human gut microbiota.</title>
        <authorList>
            <person name="Zou Y."/>
            <person name="Xue W."/>
            <person name="Luo G."/>
        </authorList>
    </citation>
    <scope>NUCLEOTIDE SEQUENCE [LARGE SCALE GENOMIC DNA]</scope>
    <source>
        <strain evidence="3 4">AF04-15</strain>
    </source>
</reference>
<evidence type="ECO:0000313" key="4">
    <source>
        <dbReference type="Proteomes" id="UP000283880"/>
    </source>
</evidence>
<gene>
    <name evidence="3" type="ORF">DWV29_23895</name>
</gene>
<feature type="domain" description="Zinc-ribbon" evidence="2">
    <location>
        <begin position="3"/>
        <end position="23"/>
    </location>
</feature>
<comment type="caution">
    <text evidence="3">The sequence shown here is derived from an EMBL/GenBank/DDBJ whole genome shotgun (WGS) entry which is preliminary data.</text>
</comment>
<name>A0A413F8R4_9FIRM</name>
<organism evidence="3 4">
    <name type="scientific">Enterocloster asparagiformis</name>
    <dbReference type="NCBI Taxonomy" id="333367"/>
    <lineage>
        <taxon>Bacteria</taxon>
        <taxon>Bacillati</taxon>
        <taxon>Bacillota</taxon>
        <taxon>Clostridia</taxon>
        <taxon>Lachnospirales</taxon>
        <taxon>Lachnospiraceae</taxon>
        <taxon>Enterocloster</taxon>
    </lineage>
</organism>
<dbReference type="Gene3D" id="2.60.40.10">
    <property type="entry name" value="Immunoglobulins"/>
    <property type="match status" value="1"/>
</dbReference>
<dbReference type="InterPro" id="IPR026870">
    <property type="entry name" value="Zinc_ribbon_dom"/>
</dbReference>
<protein>
    <submittedName>
        <fullName evidence="3">Zinc ribbon domain-containing protein</fullName>
    </submittedName>
</protein>
<sequence length="385" mass="44075">MRCQKCNKEIPDNSKFCPFCGNVLEQAVQEWGPPHNQSSKGRKRAKSITISVIAGLVIIILGVSLFYYFKVYEGDFMIEQAQETFELGRNQELLKTLKYDSKSIKDITIADDGGFTTDKTGDYTAVFDVMNSRRNHRDISFTYHVIDTTAPEIEISQNELFIARGSLFNLEQYVTVEDLSGTCTIEYSGDFDPDKDGVYNISVYASDASGNLSEKKNMTITVEDRSNCDIRMANFGESREIVKRYETSKLVIDQEDMLVYHTRFNDVEADLVFWFNSQEQLYAVGYLMGEASLNEDMFISKYDSLTALLEEKYGAPDNHKKINNSTLLNEGSALWLGYYARQDEWNLEHMSIRTFLMSTEANKVLFDCIYSSNIFHADEKMSTDY</sequence>
<dbReference type="OrthoDB" id="9802197at2"/>
<dbReference type="RefSeq" id="WP_083790295.1">
    <property type="nucleotide sequence ID" value="NZ_JAWRJJ010000269.1"/>
</dbReference>
<evidence type="ECO:0000313" key="3">
    <source>
        <dbReference type="EMBL" id="RGX23878.1"/>
    </source>
</evidence>
<evidence type="ECO:0000259" key="2">
    <source>
        <dbReference type="Pfam" id="PF13240"/>
    </source>
</evidence>
<dbReference type="Proteomes" id="UP000283880">
    <property type="component" value="Unassembled WGS sequence"/>
</dbReference>
<dbReference type="EMBL" id="QSBM01000023">
    <property type="protein sequence ID" value="RGX23878.1"/>
    <property type="molecule type" value="Genomic_DNA"/>
</dbReference>
<dbReference type="Pfam" id="PF13240">
    <property type="entry name" value="Zn_Ribbon_1"/>
    <property type="match status" value="1"/>
</dbReference>
<keyword evidence="1" id="KW-1133">Transmembrane helix</keyword>
<evidence type="ECO:0000256" key="1">
    <source>
        <dbReference type="SAM" id="Phobius"/>
    </source>
</evidence>
<keyword evidence="1" id="KW-0472">Membrane</keyword>
<dbReference type="InterPro" id="IPR013783">
    <property type="entry name" value="Ig-like_fold"/>
</dbReference>
<accession>A0A413F8R4</accession>
<feature type="transmembrane region" description="Helical" evidence="1">
    <location>
        <begin position="48"/>
        <end position="69"/>
    </location>
</feature>
<proteinExistence type="predicted"/>
<dbReference type="AlphaFoldDB" id="A0A413F8R4"/>
<keyword evidence="1" id="KW-0812">Transmembrane</keyword>